<evidence type="ECO:0000259" key="1">
    <source>
        <dbReference type="PROSITE" id="PS50851"/>
    </source>
</evidence>
<dbReference type="PANTHER" id="PTHR22617">
    <property type="entry name" value="CHEMOTAXIS SENSOR HISTIDINE KINASE-RELATED"/>
    <property type="match status" value="1"/>
</dbReference>
<dbReference type="InterPro" id="IPR039315">
    <property type="entry name" value="CheW"/>
</dbReference>
<dbReference type="RefSeq" id="WP_168084382.1">
    <property type="nucleotide sequence ID" value="NZ_JAAVJI010000007.1"/>
</dbReference>
<dbReference type="Gene3D" id="2.30.30.40">
    <property type="entry name" value="SH3 Domains"/>
    <property type="match status" value="1"/>
</dbReference>
<dbReference type="SUPFAM" id="SSF50341">
    <property type="entry name" value="CheW-like"/>
    <property type="match status" value="1"/>
</dbReference>
<name>A0ABX0YIK9_9PSED</name>
<dbReference type="InterPro" id="IPR002545">
    <property type="entry name" value="CheW-lke_dom"/>
</dbReference>
<proteinExistence type="predicted"/>
<organism evidence="2 3">
    <name type="scientific">Pseudomonas quercus</name>
    <dbReference type="NCBI Taxonomy" id="2722792"/>
    <lineage>
        <taxon>Bacteria</taxon>
        <taxon>Pseudomonadati</taxon>
        <taxon>Pseudomonadota</taxon>
        <taxon>Gammaproteobacteria</taxon>
        <taxon>Pseudomonadales</taxon>
        <taxon>Pseudomonadaceae</taxon>
        <taxon>Pseudomonas</taxon>
    </lineage>
</organism>
<reference evidence="2 3" key="1">
    <citation type="submission" date="2020-03" db="EMBL/GenBank/DDBJ databases">
        <authorList>
            <person name="Wang L."/>
            <person name="He N."/>
            <person name="Li Y."/>
            <person name="Fang Y."/>
            <person name="Zhang F."/>
        </authorList>
    </citation>
    <scope>NUCLEOTIDE SEQUENCE [LARGE SCALE GENOMIC DNA]</scope>
    <source>
        <strain evidence="3">hsmgli-8</strain>
    </source>
</reference>
<dbReference type="Pfam" id="PF01584">
    <property type="entry name" value="CheW"/>
    <property type="match status" value="1"/>
</dbReference>
<sequence>MATTAQLATGAFTSATAGKLFLLFMLGEQRFALPAADIVEVLPLLPLKPIPQAPAWVGGVFAYRGQVVPVMDVSHLALGEPAVRRTSTRTVLVRYRDDRCLGLVLEHVNETLRCDPAEFKPYGLDNPHARYLGPIREDAKGLLQWISVNELLDERVRLLLFASHNSALLGEGMP</sequence>
<dbReference type="InterPro" id="IPR036061">
    <property type="entry name" value="CheW-like_dom_sf"/>
</dbReference>
<accession>A0ABX0YIK9</accession>
<dbReference type="PROSITE" id="PS50851">
    <property type="entry name" value="CHEW"/>
    <property type="match status" value="1"/>
</dbReference>
<dbReference type="SMART" id="SM00260">
    <property type="entry name" value="CheW"/>
    <property type="match status" value="1"/>
</dbReference>
<dbReference type="Gene3D" id="2.40.50.180">
    <property type="entry name" value="CheA-289, Domain 4"/>
    <property type="match status" value="1"/>
</dbReference>
<keyword evidence="3" id="KW-1185">Reference proteome</keyword>
<dbReference type="Proteomes" id="UP000746535">
    <property type="component" value="Unassembled WGS sequence"/>
</dbReference>
<feature type="domain" description="CheW-like" evidence="1">
    <location>
        <begin position="18"/>
        <end position="157"/>
    </location>
</feature>
<protein>
    <submittedName>
        <fullName evidence="2">Purine-binding chemotaxis protein CheW</fullName>
    </submittedName>
</protein>
<dbReference type="PANTHER" id="PTHR22617:SF43">
    <property type="entry name" value="PROTEIN PILI"/>
    <property type="match status" value="1"/>
</dbReference>
<evidence type="ECO:0000313" key="3">
    <source>
        <dbReference type="Proteomes" id="UP000746535"/>
    </source>
</evidence>
<dbReference type="EMBL" id="JAAVJI010000007">
    <property type="protein sequence ID" value="NJP01808.1"/>
    <property type="molecule type" value="Genomic_DNA"/>
</dbReference>
<comment type="caution">
    <text evidence="2">The sequence shown here is derived from an EMBL/GenBank/DDBJ whole genome shotgun (WGS) entry which is preliminary data.</text>
</comment>
<evidence type="ECO:0000313" key="2">
    <source>
        <dbReference type="EMBL" id="NJP01808.1"/>
    </source>
</evidence>
<dbReference type="CDD" id="cd00588">
    <property type="entry name" value="CheW_like"/>
    <property type="match status" value="1"/>
</dbReference>
<gene>
    <name evidence="2" type="ORF">HBH25_13215</name>
</gene>